<dbReference type="AlphaFoldDB" id="A0A1G5S7F0"/>
<name>A0A1G5S7F0_PSEXY</name>
<keyword evidence="2" id="KW-0808">Transferase</keyword>
<dbReference type="CDD" id="cd00077">
    <property type="entry name" value="HDc"/>
    <property type="match status" value="1"/>
</dbReference>
<reference evidence="2 3" key="1">
    <citation type="submission" date="2016-10" db="EMBL/GenBank/DDBJ databases">
        <authorList>
            <person name="de Groot N.N."/>
        </authorList>
    </citation>
    <scope>NUCLEOTIDE SEQUENCE [LARGE SCALE GENOMIC DNA]</scope>
    <source>
        <strain evidence="2 3">DSM 10317</strain>
    </source>
</reference>
<dbReference type="PROSITE" id="PS51186">
    <property type="entry name" value="GNAT"/>
    <property type="match status" value="1"/>
</dbReference>
<feature type="domain" description="N-acetyltransferase" evidence="1">
    <location>
        <begin position="222"/>
        <end position="378"/>
    </location>
</feature>
<dbReference type="SUPFAM" id="SSF55729">
    <property type="entry name" value="Acyl-CoA N-acyltransferases (Nat)"/>
    <property type="match status" value="1"/>
</dbReference>
<proteinExistence type="predicted"/>
<dbReference type="Gene3D" id="3.40.630.30">
    <property type="match status" value="1"/>
</dbReference>
<dbReference type="PANTHER" id="PTHR39173">
    <property type="entry name" value="ACETYLTRANSFERASE"/>
    <property type="match status" value="1"/>
</dbReference>
<dbReference type="CDD" id="cd04301">
    <property type="entry name" value="NAT_SF"/>
    <property type="match status" value="1"/>
</dbReference>
<dbReference type="GO" id="GO:0016747">
    <property type="term" value="F:acyltransferase activity, transferring groups other than amino-acyl groups"/>
    <property type="evidence" value="ECO:0007669"/>
    <property type="project" value="InterPro"/>
</dbReference>
<dbReference type="RefSeq" id="WP_090164383.1">
    <property type="nucleotide sequence ID" value="NZ_FMWK01000025.1"/>
</dbReference>
<dbReference type="PANTHER" id="PTHR39173:SF1">
    <property type="entry name" value="ACETYLTRANSFERASE"/>
    <property type="match status" value="1"/>
</dbReference>
<evidence type="ECO:0000313" key="2">
    <source>
        <dbReference type="EMBL" id="SCZ81651.1"/>
    </source>
</evidence>
<dbReference type="Pfam" id="PF13302">
    <property type="entry name" value="Acetyltransf_3"/>
    <property type="match status" value="1"/>
</dbReference>
<accession>A0A1G5S7F0</accession>
<dbReference type="InterPro" id="IPR016181">
    <property type="entry name" value="Acyl_CoA_acyltransferase"/>
</dbReference>
<dbReference type="Proteomes" id="UP000199428">
    <property type="component" value="Unassembled WGS sequence"/>
</dbReference>
<protein>
    <submittedName>
        <fullName evidence="2">Predicted acetyltransferase</fullName>
    </submittedName>
</protein>
<sequence>MLPTIDDALKELEIAGGINPGPWTKHSENVGIAARNIAEKIPGMDAEKAYILGLLHDIGRRIKFGPVDIPTHVYEGYKYCMKKGWDEVARICMTHSYLRMSDEFDYEPESDNEKEIKKYVLNCEADDYDRLIQLCDSLATDYGFVILEKRFVDVTRRYGIMDGYINGWEIAFDIKEHFEEQMGCSIYDVLPDIGKTTLLTPKPWRPPLKLICPTMEYADAIQEYRKVFLESGDSMDGCGYLRRYDNSQDWIDEIHALEHIETTPPNWVTCSQFILVRTEDNKMLGSIQIRHHLNDFLGKFGGHIGYSVCPSERRKGYATQMLRSILPECAALGIDKVLITCIQGNEGSKRTILKNGGVYESTVYEPEEGVYLERYWIDLSDYQ</sequence>
<organism evidence="2 3">
    <name type="scientific">Pseudobutyrivibrio xylanivorans</name>
    <dbReference type="NCBI Taxonomy" id="185007"/>
    <lineage>
        <taxon>Bacteria</taxon>
        <taxon>Bacillati</taxon>
        <taxon>Bacillota</taxon>
        <taxon>Clostridia</taxon>
        <taxon>Lachnospirales</taxon>
        <taxon>Lachnospiraceae</taxon>
        <taxon>Pseudobutyrivibrio</taxon>
    </lineage>
</organism>
<dbReference type="SUPFAM" id="SSF109604">
    <property type="entry name" value="HD-domain/PDEase-like"/>
    <property type="match status" value="1"/>
</dbReference>
<dbReference type="SMART" id="SM00471">
    <property type="entry name" value="HDc"/>
    <property type="match status" value="1"/>
</dbReference>
<evidence type="ECO:0000259" key="1">
    <source>
        <dbReference type="PROSITE" id="PS51186"/>
    </source>
</evidence>
<evidence type="ECO:0000313" key="3">
    <source>
        <dbReference type="Proteomes" id="UP000199428"/>
    </source>
</evidence>
<dbReference type="InterPro" id="IPR006674">
    <property type="entry name" value="HD_domain"/>
</dbReference>
<dbReference type="InterPro" id="IPR003607">
    <property type="entry name" value="HD/PDEase_dom"/>
</dbReference>
<gene>
    <name evidence="2" type="ORF">SAMN02910350_02919</name>
</gene>
<dbReference type="Pfam" id="PF01966">
    <property type="entry name" value="HD"/>
    <property type="match status" value="1"/>
</dbReference>
<dbReference type="InterPro" id="IPR000182">
    <property type="entry name" value="GNAT_dom"/>
</dbReference>
<dbReference type="EMBL" id="FMWK01000025">
    <property type="protein sequence ID" value="SCZ81651.1"/>
    <property type="molecule type" value="Genomic_DNA"/>
</dbReference>
<dbReference type="Gene3D" id="1.10.3210.10">
    <property type="entry name" value="Hypothetical protein af1432"/>
    <property type="match status" value="1"/>
</dbReference>